<dbReference type="PANTHER" id="PTHR20961">
    <property type="entry name" value="GLYCOSYLTRANSFERASE"/>
    <property type="match status" value="1"/>
</dbReference>
<dbReference type="AlphaFoldDB" id="A0A4S8MIW4"/>
<dbReference type="EMBL" id="ML179074">
    <property type="protein sequence ID" value="THV02700.1"/>
    <property type="molecule type" value="Genomic_DNA"/>
</dbReference>
<feature type="compositionally biased region" description="Low complexity" evidence="8">
    <location>
        <begin position="538"/>
        <end position="556"/>
    </location>
</feature>
<feature type="compositionally biased region" description="Basic and acidic residues" evidence="8">
    <location>
        <begin position="501"/>
        <end position="517"/>
    </location>
</feature>
<evidence type="ECO:0000313" key="10">
    <source>
        <dbReference type="EMBL" id="THV02700.1"/>
    </source>
</evidence>
<feature type="compositionally biased region" description="Low complexity" evidence="8">
    <location>
        <begin position="288"/>
        <end position="319"/>
    </location>
</feature>
<evidence type="ECO:0000256" key="2">
    <source>
        <dbReference type="ARBA" id="ARBA00022676"/>
    </source>
</evidence>
<evidence type="ECO:0000256" key="8">
    <source>
        <dbReference type="SAM" id="MobiDB-lite"/>
    </source>
</evidence>
<evidence type="ECO:0000256" key="7">
    <source>
        <dbReference type="ARBA" id="ARBA00023180"/>
    </source>
</evidence>
<proteinExistence type="predicted"/>
<dbReference type="GO" id="GO:0097363">
    <property type="term" value="F:protein O-acetylglucosaminyltransferase activity"/>
    <property type="evidence" value="ECO:0007669"/>
    <property type="project" value="TreeGrafter"/>
</dbReference>
<dbReference type="GO" id="GO:0035269">
    <property type="term" value="P:protein O-linked glycosylation via mannose"/>
    <property type="evidence" value="ECO:0007669"/>
    <property type="project" value="TreeGrafter"/>
</dbReference>
<dbReference type="Proteomes" id="UP000297245">
    <property type="component" value="Unassembled WGS sequence"/>
</dbReference>
<dbReference type="InterPro" id="IPR007657">
    <property type="entry name" value="Glycosyltransferase_61"/>
</dbReference>
<protein>
    <recommendedName>
        <fullName evidence="9">Glycosyltransferase 61 catalytic domain-containing protein</fullName>
    </recommendedName>
</protein>
<evidence type="ECO:0000256" key="1">
    <source>
        <dbReference type="ARBA" id="ARBA00004167"/>
    </source>
</evidence>
<dbReference type="PANTHER" id="PTHR20961:SF38">
    <property type="entry name" value="PROTEIN O-LINKED-MANNOSE BETA-1,4-N-ACETYLGLUCOSAMINYLTRANSFERASE 2"/>
    <property type="match status" value="1"/>
</dbReference>
<reference evidence="10 11" key="1">
    <citation type="journal article" date="2019" name="Nat. Ecol. Evol.">
        <title>Megaphylogeny resolves global patterns of mushroom evolution.</title>
        <authorList>
            <person name="Varga T."/>
            <person name="Krizsan K."/>
            <person name="Foldi C."/>
            <person name="Dima B."/>
            <person name="Sanchez-Garcia M."/>
            <person name="Sanchez-Ramirez S."/>
            <person name="Szollosi G.J."/>
            <person name="Szarkandi J.G."/>
            <person name="Papp V."/>
            <person name="Albert L."/>
            <person name="Andreopoulos W."/>
            <person name="Angelini C."/>
            <person name="Antonin V."/>
            <person name="Barry K.W."/>
            <person name="Bougher N.L."/>
            <person name="Buchanan P."/>
            <person name="Buyck B."/>
            <person name="Bense V."/>
            <person name="Catcheside P."/>
            <person name="Chovatia M."/>
            <person name="Cooper J."/>
            <person name="Damon W."/>
            <person name="Desjardin D."/>
            <person name="Finy P."/>
            <person name="Geml J."/>
            <person name="Haridas S."/>
            <person name="Hughes K."/>
            <person name="Justo A."/>
            <person name="Karasinski D."/>
            <person name="Kautmanova I."/>
            <person name="Kiss B."/>
            <person name="Kocsube S."/>
            <person name="Kotiranta H."/>
            <person name="LaButti K.M."/>
            <person name="Lechner B.E."/>
            <person name="Liimatainen K."/>
            <person name="Lipzen A."/>
            <person name="Lukacs Z."/>
            <person name="Mihaltcheva S."/>
            <person name="Morgado L.N."/>
            <person name="Niskanen T."/>
            <person name="Noordeloos M.E."/>
            <person name="Ohm R.A."/>
            <person name="Ortiz-Santana B."/>
            <person name="Ovrebo C."/>
            <person name="Racz N."/>
            <person name="Riley R."/>
            <person name="Savchenko A."/>
            <person name="Shiryaev A."/>
            <person name="Soop K."/>
            <person name="Spirin V."/>
            <person name="Szebenyi C."/>
            <person name="Tomsovsky M."/>
            <person name="Tulloss R.E."/>
            <person name="Uehling J."/>
            <person name="Grigoriev I.V."/>
            <person name="Vagvolgyi C."/>
            <person name="Papp T."/>
            <person name="Martin F.M."/>
            <person name="Miettinen O."/>
            <person name="Hibbett D.S."/>
            <person name="Nagy L.G."/>
        </authorList>
    </citation>
    <scope>NUCLEOTIDE SEQUENCE [LARGE SCALE GENOMIC DNA]</scope>
    <source>
        <strain evidence="10 11">CBS 962.96</strain>
    </source>
</reference>
<comment type="subcellular location">
    <subcellularLocation>
        <location evidence="1">Membrane</location>
        <topology evidence="1">Single-pass membrane protein</topology>
    </subcellularLocation>
</comment>
<keyword evidence="2" id="KW-0328">Glycosyltransferase</keyword>
<gene>
    <name evidence="10" type="ORF">K435DRAFT_775344</name>
</gene>
<name>A0A4S8MIW4_DENBC</name>
<sequence>MVLGGRSTLSRRDALLLLIGATCMHLFSSVFPLYSTSLSSPESIIITTNHIHEAASGPEMDPLPPPPDELVKGRDRDRDRQRQHQQVFNGQGNENVKTETETVTKTVISSPTSPSGPSSSLGSLPYTTVLHHAPGWTLFRNVYMSNGTLFLVSPEEPSIRSSFPEFRMMTSTGLRAEPGNEKDREPTESDMRFITPEDARKRWGDRVMVVDGSTALFNDPPQFLDHYYHLVAELFFGLQAFWHSAWSKPLSWYTSNEFVSWSTSSSQSSQTYSHDIRTDHPSFGPLTSSDPNPNSNSWSSYNPSYNPHHPSSSSSSSPSKFLSTFGADESPPIDRAIFVHAFEGGGEGRIKTGAPVVRVLGETREGGGHGPGGRGEWRDKPGFNAFFLRAAFPHMAVEGREGWVDRVLSTTTTASSESEKLGGSGDLEKAYRFEVLVLVDRSAAFRGTMCGSRTQRTAAEAWEYMRGRGLLRGERVGGWWDEVRERMWRWVRVGVGEGTIERGGEGLGEGNERKVREGEEEEEKGVLELRKLTQDLSLALPSPSSSSPRSPSSNSLTKKSNVVVTYLSRQPSARRKLTPEAHESLVKALEETCQRRGWEFILMEPEKMGKDEQVRVAARTTILISVHGNGLTHLLWMPPTTSISAVIEIFYPGGFAHDYHWTAKALGMAHFGVWGDKVEKVDRVERVGDGDEDRDGGGGEDGDGEGDEFGAGSDGEKGEKGYVIKHGDEPNVAYPEGFQLNYIPVDGGLVARLVEDRVDGKV</sequence>
<evidence type="ECO:0000256" key="4">
    <source>
        <dbReference type="ARBA" id="ARBA00022692"/>
    </source>
</evidence>
<evidence type="ECO:0000256" key="6">
    <source>
        <dbReference type="ARBA" id="ARBA00023136"/>
    </source>
</evidence>
<keyword evidence="7" id="KW-0325">Glycoprotein</keyword>
<organism evidence="10 11">
    <name type="scientific">Dendrothele bispora (strain CBS 962.96)</name>
    <dbReference type="NCBI Taxonomy" id="1314807"/>
    <lineage>
        <taxon>Eukaryota</taxon>
        <taxon>Fungi</taxon>
        <taxon>Dikarya</taxon>
        <taxon>Basidiomycota</taxon>
        <taxon>Agaricomycotina</taxon>
        <taxon>Agaricomycetes</taxon>
        <taxon>Agaricomycetidae</taxon>
        <taxon>Agaricales</taxon>
        <taxon>Agaricales incertae sedis</taxon>
        <taxon>Dendrothele</taxon>
    </lineage>
</organism>
<feature type="region of interest" description="Disordered" evidence="8">
    <location>
        <begin position="538"/>
        <end position="558"/>
    </location>
</feature>
<keyword evidence="3" id="KW-0808">Transferase</keyword>
<accession>A0A4S8MIW4</accession>
<evidence type="ECO:0000256" key="3">
    <source>
        <dbReference type="ARBA" id="ARBA00022679"/>
    </source>
</evidence>
<feature type="domain" description="Glycosyltransferase 61 catalytic" evidence="9">
    <location>
        <begin position="558"/>
        <end position="643"/>
    </location>
</feature>
<feature type="compositionally biased region" description="Acidic residues" evidence="8">
    <location>
        <begin position="690"/>
        <end position="708"/>
    </location>
</feature>
<feature type="compositionally biased region" description="Basic and acidic residues" evidence="8">
    <location>
        <begin position="714"/>
        <end position="728"/>
    </location>
</feature>
<feature type="compositionally biased region" description="Basic and acidic residues" evidence="8">
    <location>
        <begin position="69"/>
        <end position="82"/>
    </location>
</feature>
<feature type="region of interest" description="Disordered" evidence="8">
    <location>
        <begin position="501"/>
        <end position="524"/>
    </location>
</feature>
<evidence type="ECO:0000256" key="5">
    <source>
        <dbReference type="ARBA" id="ARBA00022989"/>
    </source>
</evidence>
<keyword evidence="4" id="KW-0812">Transmembrane</keyword>
<evidence type="ECO:0000259" key="9">
    <source>
        <dbReference type="Pfam" id="PF04577"/>
    </source>
</evidence>
<dbReference type="OrthoDB" id="529273at2759"/>
<feature type="region of interest" description="Disordered" evidence="8">
    <location>
        <begin position="269"/>
        <end position="325"/>
    </location>
</feature>
<keyword evidence="11" id="KW-1185">Reference proteome</keyword>
<dbReference type="Pfam" id="PF04577">
    <property type="entry name" value="Glyco_transf_61"/>
    <property type="match status" value="1"/>
</dbReference>
<feature type="region of interest" description="Disordered" evidence="8">
    <location>
        <begin position="684"/>
        <end position="728"/>
    </location>
</feature>
<keyword evidence="6" id="KW-0472">Membrane</keyword>
<evidence type="ECO:0000313" key="11">
    <source>
        <dbReference type="Proteomes" id="UP000297245"/>
    </source>
</evidence>
<dbReference type="GO" id="GO:0016020">
    <property type="term" value="C:membrane"/>
    <property type="evidence" value="ECO:0007669"/>
    <property type="project" value="UniProtKB-SubCell"/>
</dbReference>
<keyword evidence="5" id="KW-1133">Transmembrane helix</keyword>
<feature type="region of interest" description="Disordered" evidence="8">
    <location>
        <begin position="54"/>
        <end position="102"/>
    </location>
</feature>
<dbReference type="GO" id="GO:0005783">
    <property type="term" value="C:endoplasmic reticulum"/>
    <property type="evidence" value="ECO:0007669"/>
    <property type="project" value="TreeGrafter"/>
</dbReference>
<dbReference type="InterPro" id="IPR049625">
    <property type="entry name" value="Glyco_transf_61_cat"/>
</dbReference>